<dbReference type="EnsemblPlants" id="Pp3c10_5790V3.1">
    <property type="protein sequence ID" value="Pp3c10_5790V3.1"/>
    <property type="gene ID" value="Pp3c10_5790"/>
</dbReference>
<dbReference type="InterPro" id="IPR000192">
    <property type="entry name" value="Aminotrans_V_dom"/>
</dbReference>
<evidence type="ECO:0000256" key="1">
    <source>
        <dbReference type="ARBA" id="ARBA00001933"/>
    </source>
</evidence>
<keyword evidence="4" id="KW-0808">Transferase</keyword>
<evidence type="ECO:0000313" key="8">
    <source>
        <dbReference type="EnsemblPlants" id="Pp3c10_5790V3.1"/>
    </source>
</evidence>
<accession>A0A2K1JXW7</accession>
<reference evidence="7 9" key="2">
    <citation type="journal article" date="2018" name="Plant J.">
        <title>The Physcomitrella patens chromosome-scale assembly reveals moss genome structure and evolution.</title>
        <authorList>
            <person name="Lang D."/>
            <person name="Ullrich K.K."/>
            <person name="Murat F."/>
            <person name="Fuchs J."/>
            <person name="Jenkins J."/>
            <person name="Haas F.B."/>
            <person name="Piednoel M."/>
            <person name="Gundlach H."/>
            <person name="Van Bel M."/>
            <person name="Meyberg R."/>
            <person name="Vives C."/>
            <person name="Morata J."/>
            <person name="Symeonidi A."/>
            <person name="Hiss M."/>
            <person name="Muchero W."/>
            <person name="Kamisugi Y."/>
            <person name="Saleh O."/>
            <person name="Blanc G."/>
            <person name="Decker E.L."/>
            <person name="van Gessel N."/>
            <person name="Grimwood J."/>
            <person name="Hayes R.D."/>
            <person name="Graham S.W."/>
            <person name="Gunter L.E."/>
            <person name="McDaniel S.F."/>
            <person name="Hoernstein S.N.W."/>
            <person name="Larsson A."/>
            <person name="Li F.W."/>
            <person name="Perroud P.F."/>
            <person name="Phillips J."/>
            <person name="Ranjan P."/>
            <person name="Rokshar D.S."/>
            <person name="Rothfels C.J."/>
            <person name="Schneider L."/>
            <person name="Shu S."/>
            <person name="Stevenson D.W."/>
            <person name="Thummler F."/>
            <person name="Tillich M."/>
            <person name="Villarreal Aguilar J.C."/>
            <person name="Widiez T."/>
            <person name="Wong G.K."/>
            <person name="Wymore A."/>
            <person name="Zhang Y."/>
            <person name="Zimmer A.D."/>
            <person name="Quatrano R.S."/>
            <person name="Mayer K.F.X."/>
            <person name="Goodstein D."/>
            <person name="Casacuberta J.M."/>
            <person name="Vandepoele K."/>
            <person name="Reski R."/>
            <person name="Cuming A.C."/>
            <person name="Tuskan G.A."/>
            <person name="Maumus F."/>
            <person name="Salse J."/>
            <person name="Schmutz J."/>
            <person name="Rensing S.A."/>
        </authorList>
    </citation>
    <scope>NUCLEOTIDE SEQUENCE [LARGE SCALE GENOMIC DNA]</scope>
    <source>
        <strain evidence="8 9">cv. Gransden 2004</strain>
    </source>
</reference>
<dbReference type="Gene3D" id="3.40.640.10">
    <property type="entry name" value="Type I PLP-dependent aspartate aminotransferase-like (Major domain)"/>
    <property type="match status" value="1"/>
</dbReference>
<dbReference type="FunFam" id="3.90.1150.10:FF:000031">
    <property type="entry name" value="Serine--glyoxylate aminotransferase"/>
    <property type="match status" value="1"/>
</dbReference>
<dbReference type="PANTHER" id="PTHR21152">
    <property type="entry name" value="AMINOTRANSFERASE CLASS V"/>
    <property type="match status" value="1"/>
</dbReference>
<evidence type="ECO:0000256" key="5">
    <source>
        <dbReference type="ARBA" id="ARBA00022898"/>
    </source>
</evidence>
<evidence type="ECO:0000256" key="3">
    <source>
        <dbReference type="ARBA" id="ARBA00022576"/>
    </source>
</evidence>
<dbReference type="Proteomes" id="UP000006727">
    <property type="component" value="Chromosome 10"/>
</dbReference>
<evidence type="ECO:0000256" key="2">
    <source>
        <dbReference type="ARBA" id="ARBA00009236"/>
    </source>
</evidence>
<comment type="cofactor">
    <cofactor evidence="1">
        <name>pyridoxal 5'-phosphate</name>
        <dbReference type="ChEBI" id="CHEBI:597326"/>
    </cofactor>
</comment>
<keyword evidence="3" id="KW-0032">Aminotransferase</keyword>
<comment type="similarity">
    <text evidence="2">Belongs to the class-V pyridoxal-phosphate-dependent aminotransferase family.</text>
</comment>
<dbReference type="EMBL" id="ABEU02000010">
    <property type="protein sequence ID" value="PNR46365.1"/>
    <property type="molecule type" value="Genomic_DNA"/>
</dbReference>
<evidence type="ECO:0000313" key="7">
    <source>
        <dbReference type="EMBL" id="PNR46365.1"/>
    </source>
</evidence>
<dbReference type="PANTHER" id="PTHR21152:SF24">
    <property type="entry name" value="ALANINE--GLYOXYLATE AMINOTRANSFERASE 1"/>
    <property type="match status" value="1"/>
</dbReference>
<evidence type="ECO:0000259" key="6">
    <source>
        <dbReference type="Pfam" id="PF00266"/>
    </source>
</evidence>
<keyword evidence="5" id="KW-0663">Pyridoxal phosphate</keyword>
<dbReference type="AlphaFoldDB" id="A0A2K1JXW7"/>
<evidence type="ECO:0000256" key="4">
    <source>
        <dbReference type="ARBA" id="ARBA00022679"/>
    </source>
</evidence>
<protein>
    <recommendedName>
        <fullName evidence="6">Aminotransferase class V domain-containing protein</fullName>
    </recommendedName>
</protein>
<proteinExistence type="inferred from homology"/>
<dbReference type="InterPro" id="IPR015424">
    <property type="entry name" value="PyrdxlP-dep_Trfase"/>
</dbReference>
<dbReference type="FunFam" id="3.40.640.10:FF:000054">
    <property type="entry name" value="Serine--glyoxylate aminotransferase"/>
    <property type="match status" value="1"/>
</dbReference>
<dbReference type="GO" id="GO:0019265">
    <property type="term" value="P:glycine biosynthetic process, by transamination of glyoxylate"/>
    <property type="evidence" value="ECO:0000318"/>
    <property type="project" value="GO_Central"/>
</dbReference>
<keyword evidence="9" id="KW-1185">Reference proteome</keyword>
<feature type="domain" description="Aminotransferase class V" evidence="6">
    <location>
        <begin position="83"/>
        <end position="210"/>
    </location>
</feature>
<dbReference type="InterPro" id="IPR015422">
    <property type="entry name" value="PyrdxlP-dep_Trfase_small"/>
</dbReference>
<evidence type="ECO:0000313" key="9">
    <source>
        <dbReference type="Proteomes" id="UP000006727"/>
    </source>
</evidence>
<sequence>MKRLNFDVDVIDCEGGEGVDLDILRQKLEADQAHVVKAVCVVHNETSTGVTSDIGEVRQVLGIDLLLPTRHHQIVTYQYEARHPVLLLVDGVSSVGAIDFRMDEWKVDVDLTGSQKALSLSPPGLESPKAIEASKHAKSTRGYFDWGEYIKCYKSGSYWPYTPSVQLLYGLRASLDLILKVEGLENVIARHSRLAEATRQAVIAWGLTVCAKEPKWHSTVVTGVVVPPWLNSNDVIKVAWKKYNLSLGIGLGKVAGKVFRIGHLGYVDELQLLGALAGVELALTDVGYPVTLGSGVAAAQAILSRQTPSIASRL</sequence>
<dbReference type="SUPFAM" id="SSF53383">
    <property type="entry name" value="PLP-dependent transferases"/>
    <property type="match status" value="1"/>
</dbReference>
<dbReference type="InParanoid" id="A0A2K1JXW7"/>
<dbReference type="GO" id="GO:0004760">
    <property type="term" value="F:L-serine-pyruvate transaminase activity"/>
    <property type="evidence" value="ECO:0000318"/>
    <property type="project" value="GO_Central"/>
</dbReference>
<dbReference type="Gramene" id="Pp3c10_5790V3.1">
    <property type="protein sequence ID" value="Pp3c10_5790V3.1"/>
    <property type="gene ID" value="Pp3c10_5790"/>
</dbReference>
<reference evidence="8" key="3">
    <citation type="submission" date="2020-12" db="UniProtKB">
        <authorList>
            <consortium name="EnsemblPlants"/>
        </authorList>
    </citation>
    <scope>IDENTIFICATION</scope>
</reference>
<dbReference type="InterPro" id="IPR015421">
    <property type="entry name" value="PyrdxlP-dep_Trfase_major"/>
</dbReference>
<dbReference type="Gene3D" id="3.90.1150.10">
    <property type="entry name" value="Aspartate Aminotransferase, domain 1"/>
    <property type="match status" value="1"/>
</dbReference>
<dbReference type="GO" id="GO:0008453">
    <property type="term" value="F:alanine-glyoxylate transaminase activity"/>
    <property type="evidence" value="ECO:0000318"/>
    <property type="project" value="GO_Central"/>
</dbReference>
<reference evidence="7 9" key="1">
    <citation type="journal article" date="2008" name="Science">
        <title>The Physcomitrella genome reveals evolutionary insights into the conquest of land by plants.</title>
        <authorList>
            <person name="Rensing S."/>
            <person name="Lang D."/>
            <person name="Zimmer A."/>
            <person name="Terry A."/>
            <person name="Salamov A."/>
            <person name="Shapiro H."/>
            <person name="Nishiyama T."/>
            <person name="Perroud P.-F."/>
            <person name="Lindquist E."/>
            <person name="Kamisugi Y."/>
            <person name="Tanahashi T."/>
            <person name="Sakakibara K."/>
            <person name="Fujita T."/>
            <person name="Oishi K."/>
            <person name="Shin-I T."/>
            <person name="Kuroki Y."/>
            <person name="Toyoda A."/>
            <person name="Suzuki Y."/>
            <person name="Hashimoto A."/>
            <person name="Yamaguchi K."/>
            <person name="Sugano A."/>
            <person name="Kohara Y."/>
            <person name="Fujiyama A."/>
            <person name="Anterola A."/>
            <person name="Aoki S."/>
            <person name="Ashton N."/>
            <person name="Barbazuk W.B."/>
            <person name="Barker E."/>
            <person name="Bennetzen J."/>
            <person name="Bezanilla M."/>
            <person name="Blankenship R."/>
            <person name="Cho S.H."/>
            <person name="Dutcher S."/>
            <person name="Estelle M."/>
            <person name="Fawcett J.A."/>
            <person name="Gundlach H."/>
            <person name="Hanada K."/>
            <person name="Heyl A."/>
            <person name="Hicks K.A."/>
            <person name="Hugh J."/>
            <person name="Lohr M."/>
            <person name="Mayer K."/>
            <person name="Melkozernov A."/>
            <person name="Murata T."/>
            <person name="Nelson D."/>
            <person name="Pils B."/>
            <person name="Prigge M."/>
            <person name="Reiss B."/>
            <person name="Renner T."/>
            <person name="Rombauts S."/>
            <person name="Rushton P."/>
            <person name="Sanderfoot A."/>
            <person name="Schween G."/>
            <person name="Shiu S.-H."/>
            <person name="Stueber K."/>
            <person name="Theodoulou F.L."/>
            <person name="Tu H."/>
            <person name="Van de Peer Y."/>
            <person name="Verrier P.J."/>
            <person name="Waters E."/>
            <person name="Wood A."/>
            <person name="Yang L."/>
            <person name="Cove D."/>
            <person name="Cuming A."/>
            <person name="Hasebe M."/>
            <person name="Lucas S."/>
            <person name="Mishler D.B."/>
            <person name="Reski R."/>
            <person name="Grigoriev I."/>
            <person name="Quatrano R.S."/>
            <person name="Boore J.L."/>
        </authorList>
    </citation>
    <scope>NUCLEOTIDE SEQUENCE [LARGE SCALE GENOMIC DNA]</scope>
    <source>
        <strain evidence="8 9">cv. Gransden 2004</strain>
    </source>
</reference>
<dbReference type="STRING" id="3218.A0A2K1JXW7"/>
<dbReference type="Pfam" id="PF00266">
    <property type="entry name" value="Aminotran_5"/>
    <property type="match status" value="1"/>
</dbReference>
<organism evidence="7">
    <name type="scientific">Physcomitrium patens</name>
    <name type="common">Spreading-leaved earth moss</name>
    <name type="synonym">Physcomitrella patens</name>
    <dbReference type="NCBI Taxonomy" id="3218"/>
    <lineage>
        <taxon>Eukaryota</taxon>
        <taxon>Viridiplantae</taxon>
        <taxon>Streptophyta</taxon>
        <taxon>Embryophyta</taxon>
        <taxon>Bryophyta</taxon>
        <taxon>Bryophytina</taxon>
        <taxon>Bryopsida</taxon>
        <taxon>Funariidae</taxon>
        <taxon>Funariales</taxon>
        <taxon>Funariaceae</taxon>
        <taxon>Physcomitrium</taxon>
    </lineage>
</organism>
<dbReference type="GO" id="GO:0005777">
    <property type="term" value="C:peroxisome"/>
    <property type="evidence" value="ECO:0000318"/>
    <property type="project" value="GO_Central"/>
</dbReference>
<name>A0A2K1JXW7_PHYPA</name>
<gene>
    <name evidence="7" type="ORF">PHYPA_013484</name>
</gene>